<dbReference type="SUPFAM" id="SSF52172">
    <property type="entry name" value="CheY-like"/>
    <property type="match status" value="1"/>
</dbReference>
<dbReference type="PANTHER" id="PTHR43047">
    <property type="entry name" value="TWO-COMPONENT HISTIDINE PROTEIN KINASE"/>
    <property type="match status" value="1"/>
</dbReference>
<comment type="caution">
    <text evidence="10">The sequence shown here is derived from an EMBL/GenBank/DDBJ whole genome shotgun (WGS) entry which is preliminary data.</text>
</comment>
<feature type="transmembrane region" description="Helical" evidence="7">
    <location>
        <begin position="27"/>
        <end position="48"/>
    </location>
</feature>
<dbReference type="InterPro" id="IPR001789">
    <property type="entry name" value="Sig_transdc_resp-reg_receiver"/>
</dbReference>
<evidence type="ECO:0000256" key="7">
    <source>
        <dbReference type="SAM" id="Phobius"/>
    </source>
</evidence>
<dbReference type="Pfam" id="PF02518">
    <property type="entry name" value="HATPase_c"/>
    <property type="match status" value="1"/>
</dbReference>
<dbReference type="FunFam" id="3.30.565.10:FF:000049">
    <property type="entry name" value="Two-component sensor histidine kinase"/>
    <property type="match status" value="1"/>
</dbReference>
<feature type="transmembrane region" description="Helical" evidence="7">
    <location>
        <begin position="87"/>
        <end position="109"/>
    </location>
</feature>
<evidence type="ECO:0000256" key="5">
    <source>
        <dbReference type="ARBA" id="ARBA00022777"/>
    </source>
</evidence>
<proteinExistence type="predicted"/>
<dbReference type="PROSITE" id="PS50110">
    <property type="entry name" value="RESPONSE_REGULATORY"/>
    <property type="match status" value="1"/>
</dbReference>
<evidence type="ECO:0000256" key="3">
    <source>
        <dbReference type="ARBA" id="ARBA00022553"/>
    </source>
</evidence>
<feature type="transmembrane region" description="Helical" evidence="7">
    <location>
        <begin position="115"/>
        <end position="135"/>
    </location>
</feature>
<dbReference type="CDD" id="cd00156">
    <property type="entry name" value="REC"/>
    <property type="match status" value="1"/>
</dbReference>
<feature type="transmembrane region" description="Helical" evidence="7">
    <location>
        <begin position="54"/>
        <end position="75"/>
    </location>
</feature>
<dbReference type="Pfam" id="PF00512">
    <property type="entry name" value="HisKA"/>
    <property type="match status" value="1"/>
</dbReference>
<dbReference type="AlphaFoldDB" id="A0A494XAR9"/>
<dbReference type="PROSITE" id="PS50109">
    <property type="entry name" value="HIS_KIN"/>
    <property type="match status" value="1"/>
</dbReference>
<evidence type="ECO:0000256" key="6">
    <source>
        <dbReference type="PROSITE-ProRule" id="PRU00169"/>
    </source>
</evidence>
<dbReference type="PRINTS" id="PR00344">
    <property type="entry name" value="BCTRLSENSOR"/>
</dbReference>
<dbReference type="InterPro" id="IPR011006">
    <property type="entry name" value="CheY-like_superfamily"/>
</dbReference>
<organism evidence="10 11">
    <name type="scientific">Trinickia fusca</name>
    <dbReference type="NCBI Taxonomy" id="2419777"/>
    <lineage>
        <taxon>Bacteria</taxon>
        <taxon>Pseudomonadati</taxon>
        <taxon>Pseudomonadota</taxon>
        <taxon>Betaproteobacteria</taxon>
        <taxon>Burkholderiales</taxon>
        <taxon>Burkholderiaceae</taxon>
        <taxon>Trinickia</taxon>
    </lineage>
</organism>
<protein>
    <recommendedName>
        <fullName evidence="2">histidine kinase</fullName>
        <ecNumber evidence="2">2.7.13.3</ecNumber>
    </recommendedName>
</protein>
<keyword evidence="7" id="KW-1133">Transmembrane helix</keyword>
<dbReference type="Pfam" id="PF00072">
    <property type="entry name" value="Response_reg"/>
    <property type="match status" value="1"/>
</dbReference>
<dbReference type="Proteomes" id="UP000280434">
    <property type="component" value="Unassembled WGS sequence"/>
</dbReference>
<dbReference type="SMART" id="SM00388">
    <property type="entry name" value="HisKA"/>
    <property type="match status" value="1"/>
</dbReference>
<dbReference type="InterPro" id="IPR003594">
    <property type="entry name" value="HATPase_dom"/>
</dbReference>
<evidence type="ECO:0000259" key="8">
    <source>
        <dbReference type="PROSITE" id="PS50109"/>
    </source>
</evidence>
<dbReference type="EMBL" id="RBZV01000005">
    <property type="protein sequence ID" value="RKP47600.1"/>
    <property type="molecule type" value="Genomic_DNA"/>
</dbReference>
<dbReference type="InterPro" id="IPR004358">
    <property type="entry name" value="Sig_transdc_His_kin-like_C"/>
</dbReference>
<dbReference type="InterPro" id="IPR036890">
    <property type="entry name" value="HATPase_C_sf"/>
</dbReference>
<dbReference type="SMART" id="SM00387">
    <property type="entry name" value="HATPase_c"/>
    <property type="match status" value="1"/>
</dbReference>
<dbReference type="EC" id="2.7.13.3" evidence="2"/>
<feature type="domain" description="Response regulatory" evidence="9">
    <location>
        <begin position="463"/>
        <end position="578"/>
    </location>
</feature>
<accession>A0A494XAR9</accession>
<gene>
    <name evidence="10" type="ORF">D7S89_15350</name>
</gene>
<dbReference type="GO" id="GO:0005886">
    <property type="term" value="C:plasma membrane"/>
    <property type="evidence" value="ECO:0007669"/>
    <property type="project" value="TreeGrafter"/>
</dbReference>
<dbReference type="InterPro" id="IPR005467">
    <property type="entry name" value="His_kinase_dom"/>
</dbReference>
<dbReference type="OrthoDB" id="6114847at2"/>
<dbReference type="SMART" id="SM00448">
    <property type="entry name" value="REC"/>
    <property type="match status" value="1"/>
</dbReference>
<evidence type="ECO:0000313" key="10">
    <source>
        <dbReference type="EMBL" id="RKP47600.1"/>
    </source>
</evidence>
<feature type="transmembrane region" description="Helical" evidence="7">
    <location>
        <begin position="142"/>
        <end position="160"/>
    </location>
</feature>
<dbReference type="SUPFAM" id="SSF47384">
    <property type="entry name" value="Homodimeric domain of signal transducing histidine kinase"/>
    <property type="match status" value="1"/>
</dbReference>
<keyword evidence="3 6" id="KW-0597">Phosphoprotein</keyword>
<keyword evidence="4" id="KW-0808">Transferase</keyword>
<dbReference type="SUPFAM" id="SSF55874">
    <property type="entry name" value="ATPase domain of HSP90 chaperone/DNA topoisomerase II/histidine kinase"/>
    <property type="match status" value="1"/>
</dbReference>
<reference evidence="10 11" key="1">
    <citation type="submission" date="2018-10" db="EMBL/GenBank/DDBJ databases">
        <title>Paraburkholderia sp. 7MK8-2, isolated from soil.</title>
        <authorList>
            <person name="Gao Z.-H."/>
            <person name="Qiu L.-H."/>
        </authorList>
    </citation>
    <scope>NUCLEOTIDE SEQUENCE [LARGE SCALE GENOMIC DNA]</scope>
    <source>
        <strain evidence="10 11">7MK8-2</strain>
    </source>
</reference>
<keyword evidence="5" id="KW-0418">Kinase</keyword>
<evidence type="ECO:0000256" key="4">
    <source>
        <dbReference type="ARBA" id="ARBA00022679"/>
    </source>
</evidence>
<dbReference type="InterPro" id="IPR003661">
    <property type="entry name" value="HisK_dim/P_dom"/>
</dbReference>
<dbReference type="RefSeq" id="WP_121278546.1">
    <property type="nucleotide sequence ID" value="NZ_RBZV01000005.1"/>
</dbReference>
<dbReference type="Gene3D" id="3.40.50.2300">
    <property type="match status" value="1"/>
</dbReference>
<keyword evidence="7" id="KW-0472">Membrane</keyword>
<feature type="domain" description="Histidine kinase" evidence="8">
    <location>
        <begin position="228"/>
        <end position="441"/>
    </location>
</feature>
<dbReference type="Gene3D" id="3.30.565.10">
    <property type="entry name" value="Histidine kinase-like ATPase, C-terminal domain"/>
    <property type="match status" value="1"/>
</dbReference>
<name>A0A494XAR9_9BURK</name>
<feature type="modified residue" description="4-aspartylphosphate" evidence="6">
    <location>
        <position position="512"/>
    </location>
</feature>
<evidence type="ECO:0000256" key="1">
    <source>
        <dbReference type="ARBA" id="ARBA00000085"/>
    </source>
</evidence>
<evidence type="ECO:0000313" key="11">
    <source>
        <dbReference type="Proteomes" id="UP000280434"/>
    </source>
</evidence>
<dbReference type="PANTHER" id="PTHR43047:SF9">
    <property type="entry name" value="HISTIDINE KINASE"/>
    <property type="match status" value="1"/>
</dbReference>
<feature type="transmembrane region" description="Helical" evidence="7">
    <location>
        <begin position="166"/>
        <end position="188"/>
    </location>
</feature>
<dbReference type="GO" id="GO:0009927">
    <property type="term" value="F:histidine phosphotransfer kinase activity"/>
    <property type="evidence" value="ECO:0007669"/>
    <property type="project" value="TreeGrafter"/>
</dbReference>
<evidence type="ECO:0000259" key="9">
    <source>
        <dbReference type="PROSITE" id="PS50110"/>
    </source>
</evidence>
<dbReference type="InterPro" id="IPR036097">
    <property type="entry name" value="HisK_dim/P_sf"/>
</dbReference>
<evidence type="ECO:0000256" key="2">
    <source>
        <dbReference type="ARBA" id="ARBA00012438"/>
    </source>
</evidence>
<keyword evidence="7" id="KW-0812">Transmembrane</keyword>
<comment type="catalytic activity">
    <reaction evidence="1">
        <text>ATP + protein L-histidine = ADP + protein N-phospho-L-histidine.</text>
        <dbReference type="EC" id="2.7.13.3"/>
    </reaction>
</comment>
<dbReference type="Gene3D" id="1.10.287.130">
    <property type="match status" value="1"/>
</dbReference>
<dbReference type="CDD" id="cd00082">
    <property type="entry name" value="HisKA"/>
    <property type="match status" value="1"/>
</dbReference>
<dbReference type="GO" id="GO:0000155">
    <property type="term" value="F:phosphorelay sensor kinase activity"/>
    <property type="evidence" value="ECO:0007669"/>
    <property type="project" value="InterPro"/>
</dbReference>
<keyword evidence="11" id="KW-1185">Reference proteome</keyword>
<sequence length="583" mass="63672">MSLLLPLPRFDQPRLLAAQMELIDHSFGIGMLGSFLASVLLSAGIIFSTGRIEILWWSATMGAACALAHFGRFYLPARTSEEHATRYAKWMTAHLTGIGTLWGLAGWLYLDLSSVIGTICLLALIAGMSAAALAIFSPCLPVAVGFFLPTIVPVWSVFLGTRDMRYLPMFLGVPLYLIVLLVFAHNYARVARRSIGLRFENRELVAQLRAQTQRAEEANRAKSVFLASASHDLRQPLHALGLFAVSLGRTPLSDKQRELLAHIEASSGAAREMLNTLLDFSKLEAGVVKAQPCAFRLQPILRKLENEFAPLADAKRLVYRTHDTTAVVYADANLVELILRNLIANAIRYTESGGVLVACRRRDGQGVLEVWDTGIGIPPEQHREIFLEFHQLGNPERDRRKGLGLGLAIAGGLAQTMGLQVTLASQPGRGSVFRLAVPLTAHPDEPGSTVVEPVRPGGFAGLRVLVIDDDYSVQTAMRELLTSWGCHCVTAESEQEAVAALAPWVPDLMIVDYRLRGHRTGQQALEAVNAYLGLSVPAIVMTGDTAPNRLRDAQTSGAALLHKPVEAEMLRMTMLKLIRSSCH</sequence>